<sequence>MAKDYIRSGNECIICCEDISNGLCVYLHKTRRLTHRLCFNCCEGYLGPIFKQILNNLRNKIYNKVTCLNCPGSYMGETRNMCSHSIEIKSLNIPQSLNIYLDFFKINYLLNNHNAFLCINPDCGEILEQYVYDQNCNITCPSCESNWCRNCNISPYHIGKTCIQVQLANNTTQEAKFINQKIKEGEIKLCPICNVPVEKAKKQDGTFEACNKIVCSVCGGKWCWLCLEKNIDYDHFNINSNSRCGNKLWEGVNI</sequence>
<evidence type="ECO:0000256" key="1">
    <source>
        <dbReference type="ARBA" id="ARBA00001798"/>
    </source>
</evidence>
<reference evidence="10" key="1">
    <citation type="journal article" date="2020" name="Nature">
        <title>Giant virus diversity and host interactions through global metagenomics.</title>
        <authorList>
            <person name="Schulz F."/>
            <person name="Roux S."/>
            <person name="Paez-Espino D."/>
            <person name="Jungbluth S."/>
            <person name="Walsh D.A."/>
            <person name="Denef V.J."/>
            <person name="McMahon K.D."/>
            <person name="Konstantinidis K.T."/>
            <person name="Eloe-Fadrosh E.A."/>
            <person name="Kyrpides N.C."/>
            <person name="Woyke T."/>
        </authorList>
    </citation>
    <scope>NUCLEOTIDE SEQUENCE</scope>
    <source>
        <strain evidence="10">GVMAG-M-3300025676-16</strain>
    </source>
</reference>
<dbReference type="GO" id="GO:0061630">
    <property type="term" value="F:ubiquitin protein ligase activity"/>
    <property type="evidence" value="ECO:0007669"/>
    <property type="project" value="UniProtKB-EC"/>
</dbReference>
<dbReference type="GO" id="GO:0008270">
    <property type="term" value="F:zinc ion binding"/>
    <property type="evidence" value="ECO:0007669"/>
    <property type="project" value="UniProtKB-KW"/>
</dbReference>
<organism evidence="10">
    <name type="scientific">viral metagenome</name>
    <dbReference type="NCBI Taxonomy" id="1070528"/>
    <lineage>
        <taxon>unclassified sequences</taxon>
        <taxon>metagenomes</taxon>
        <taxon>organismal metagenomes</taxon>
    </lineage>
</organism>
<evidence type="ECO:0000256" key="2">
    <source>
        <dbReference type="ARBA" id="ARBA00012251"/>
    </source>
</evidence>
<evidence type="ECO:0000256" key="7">
    <source>
        <dbReference type="ARBA" id="ARBA00022786"/>
    </source>
</evidence>
<name>A0A6C0IYZ8_9ZZZZ</name>
<dbReference type="PANTHER" id="PTHR11685">
    <property type="entry name" value="RBR FAMILY RING FINGER AND IBR DOMAIN-CONTAINING"/>
    <property type="match status" value="1"/>
</dbReference>
<protein>
    <recommendedName>
        <fullName evidence="2">RBR-type E3 ubiquitin transferase</fullName>
        <ecNumber evidence="2">2.3.2.31</ecNumber>
    </recommendedName>
</protein>
<dbReference type="InterPro" id="IPR031127">
    <property type="entry name" value="E3_UB_ligase_RBR"/>
</dbReference>
<dbReference type="EC" id="2.3.2.31" evidence="2"/>
<dbReference type="CDD" id="cd20335">
    <property type="entry name" value="BRcat_RBR"/>
    <property type="match status" value="1"/>
</dbReference>
<keyword evidence="5" id="KW-0677">Repeat</keyword>
<keyword evidence="3" id="KW-0808">Transferase</keyword>
<proteinExistence type="predicted"/>
<dbReference type="Gene3D" id="1.20.120.1750">
    <property type="match status" value="1"/>
</dbReference>
<dbReference type="InterPro" id="IPR002867">
    <property type="entry name" value="IBR_dom"/>
</dbReference>
<evidence type="ECO:0000256" key="5">
    <source>
        <dbReference type="ARBA" id="ARBA00022737"/>
    </source>
</evidence>
<comment type="catalytic activity">
    <reaction evidence="1">
        <text>[E2 ubiquitin-conjugating enzyme]-S-ubiquitinyl-L-cysteine + [acceptor protein]-L-lysine = [E2 ubiquitin-conjugating enzyme]-L-cysteine + [acceptor protein]-N(6)-ubiquitinyl-L-lysine.</text>
        <dbReference type="EC" id="2.3.2.31"/>
    </reaction>
</comment>
<dbReference type="AlphaFoldDB" id="A0A6C0IYZ8"/>
<evidence type="ECO:0000259" key="9">
    <source>
        <dbReference type="PROSITE" id="PS51873"/>
    </source>
</evidence>
<keyword evidence="7" id="KW-0833">Ubl conjugation pathway</keyword>
<feature type="domain" description="RING-type" evidence="9">
    <location>
        <begin position="8"/>
        <end position="248"/>
    </location>
</feature>
<dbReference type="EMBL" id="MN740294">
    <property type="protein sequence ID" value="QHT98571.1"/>
    <property type="molecule type" value="Genomic_DNA"/>
</dbReference>
<dbReference type="Pfam" id="PF01485">
    <property type="entry name" value="IBR"/>
    <property type="match status" value="1"/>
</dbReference>
<dbReference type="SMART" id="SM00647">
    <property type="entry name" value="IBR"/>
    <property type="match status" value="2"/>
</dbReference>
<evidence type="ECO:0000256" key="6">
    <source>
        <dbReference type="ARBA" id="ARBA00022771"/>
    </source>
</evidence>
<dbReference type="InterPro" id="IPR044066">
    <property type="entry name" value="TRIAD_supradom"/>
</dbReference>
<dbReference type="GO" id="GO:0016567">
    <property type="term" value="P:protein ubiquitination"/>
    <property type="evidence" value="ECO:0007669"/>
    <property type="project" value="InterPro"/>
</dbReference>
<evidence type="ECO:0000256" key="3">
    <source>
        <dbReference type="ARBA" id="ARBA00022679"/>
    </source>
</evidence>
<evidence type="ECO:0000256" key="4">
    <source>
        <dbReference type="ARBA" id="ARBA00022723"/>
    </source>
</evidence>
<evidence type="ECO:0000256" key="8">
    <source>
        <dbReference type="ARBA" id="ARBA00022833"/>
    </source>
</evidence>
<dbReference type="SUPFAM" id="SSF57850">
    <property type="entry name" value="RING/U-box"/>
    <property type="match status" value="2"/>
</dbReference>
<accession>A0A6C0IYZ8</accession>
<keyword evidence="8" id="KW-0862">Zinc</keyword>
<evidence type="ECO:0000313" key="10">
    <source>
        <dbReference type="EMBL" id="QHT98571.1"/>
    </source>
</evidence>
<keyword evidence="6" id="KW-0863">Zinc-finger</keyword>
<dbReference type="PROSITE" id="PS51873">
    <property type="entry name" value="TRIAD"/>
    <property type="match status" value="1"/>
</dbReference>
<keyword evidence="4" id="KW-0479">Metal-binding</keyword>